<comment type="catalytic activity">
    <reaction evidence="17">
        <text>ATP + H2O = ADP + phosphate + H(+)</text>
        <dbReference type="Rhea" id="RHEA:13065"/>
        <dbReference type="ChEBI" id="CHEBI:15377"/>
        <dbReference type="ChEBI" id="CHEBI:15378"/>
        <dbReference type="ChEBI" id="CHEBI:30616"/>
        <dbReference type="ChEBI" id="CHEBI:43474"/>
        <dbReference type="ChEBI" id="CHEBI:456216"/>
        <dbReference type="EC" id="5.6.2.3"/>
    </reaction>
</comment>
<dbReference type="Pfam" id="PF13307">
    <property type="entry name" value="Helicase_C_2"/>
    <property type="match status" value="1"/>
</dbReference>
<dbReference type="GO" id="GO:0051539">
    <property type="term" value="F:4 iron, 4 sulfur cluster binding"/>
    <property type="evidence" value="ECO:0007669"/>
    <property type="project" value="UniProtKB-KW"/>
</dbReference>
<evidence type="ECO:0000256" key="10">
    <source>
        <dbReference type="ARBA" id="ARBA00022840"/>
    </source>
</evidence>
<dbReference type="InterPro" id="IPR045028">
    <property type="entry name" value="DinG/Rad3-like"/>
</dbReference>
<keyword evidence="22" id="KW-1185">Reference proteome</keyword>
<feature type="compositionally biased region" description="Polar residues" evidence="19">
    <location>
        <begin position="332"/>
        <end position="341"/>
    </location>
</feature>
<feature type="region of interest" description="Disordered" evidence="19">
    <location>
        <begin position="371"/>
        <end position="412"/>
    </location>
</feature>
<evidence type="ECO:0000256" key="4">
    <source>
        <dbReference type="ARBA" id="ARBA00022485"/>
    </source>
</evidence>
<dbReference type="GO" id="GO:0016787">
    <property type="term" value="F:hydrolase activity"/>
    <property type="evidence" value="ECO:0007669"/>
    <property type="project" value="UniProtKB-KW"/>
</dbReference>
<dbReference type="AlphaFoldDB" id="A0ABD1KAK2"/>
<comment type="similarity">
    <text evidence="3">Belongs to the DEAD box helicase family. DEAH subfamily.</text>
</comment>
<reference evidence="21 22" key="1">
    <citation type="submission" date="2024-09" db="EMBL/GenBank/DDBJ databases">
        <title>A chromosome-level genome assembly of Gray's grenadier anchovy, Coilia grayii.</title>
        <authorList>
            <person name="Fu Z."/>
        </authorList>
    </citation>
    <scope>NUCLEOTIDE SEQUENCE [LARGE SCALE GENOMIC DNA]</scope>
    <source>
        <strain evidence="21">G4</strain>
        <tissue evidence="21">Muscle</tissue>
    </source>
</reference>
<evidence type="ECO:0000256" key="2">
    <source>
        <dbReference type="ARBA" id="ARBA00004123"/>
    </source>
</evidence>
<evidence type="ECO:0000256" key="5">
    <source>
        <dbReference type="ARBA" id="ARBA00022723"/>
    </source>
</evidence>
<feature type="compositionally biased region" description="Polar residues" evidence="19">
    <location>
        <begin position="611"/>
        <end position="624"/>
    </location>
</feature>
<keyword evidence="12" id="KW-0411">Iron-sulfur</keyword>
<evidence type="ECO:0000256" key="13">
    <source>
        <dbReference type="ARBA" id="ARBA00023204"/>
    </source>
</evidence>
<evidence type="ECO:0000256" key="16">
    <source>
        <dbReference type="ARBA" id="ARBA00044969"/>
    </source>
</evidence>
<feature type="compositionally biased region" description="Acidic residues" evidence="19">
    <location>
        <begin position="458"/>
        <end position="471"/>
    </location>
</feature>
<evidence type="ECO:0000256" key="19">
    <source>
        <dbReference type="SAM" id="MobiDB-lite"/>
    </source>
</evidence>
<dbReference type="GO" id="GO:0005634">
    <property type="term" value="C:nucleus"/>
    <property type="evidence" value="ECO:0007669"/>
    <property type="project" value="UniProtKB-SubCell"/>
</dbReference>
<feature type="compositionally biased region" description="Basic and acidic residues" evidence="19">
    <location>
        <begin position="309"/>
        <end position="318"/>
    </location>
</feature>
<keyword evidence="14" id="KW-0413">Isomerase</keyword>
<dbReference type="InterPro" id="IPR006555">
    <property type="entry name" value="ATP-dep_Helicase_C"/>
</dbReference>
<feature type="compositionally biased region" description="Basic and acidic residues" evidence="19">
    <location>
        <begin position="485"/>
        <end position="495"/>
    </location>
</feature>
<keyword evidence="5" id="KW-0479">Metal-binding</keyword>
<comment type="caution">
    <text evidence="21">The sequence shown here is derived from an EMBL/GenBank/DDBJ whole genome shotgun (WGS) entry which is preliminary data.</text>
</comment>
<evidence type="ECO:0000256" key="12">
    <source>
        <dbReference type="ARBA" id="ARBA00023014"/>
    </source>
</evidence>
<evidence type="ECO:0000256" key="7">
    <source>
        <dbReference type="ARBA" id="ARBA00022763"/>
    </source>
</evidence>
<dbReference type="GO" id="GO:0043139">
    <property type="term" value="F:5'-3' DNA helicase activity"/>
    <property type="evidence" value="ECO:0007669"/>
    <property type="project" value="UniProtKB-EC"/>
</dbReference>
<sequence length="633" mass="68998">MSVLKIERDIAALVATGANIGPAVEGHPLGTEVEARRVEMLDKLRDRWINTGLWEKLEERKTVITEPRGGGKGDFDELLQTYYEAIRHSGQRDGALLMAVCRGKVSEGLDFTDDNARAVVTIGIPFPNIKDLQVELKMKYNDHHCKARGLLTGSRWYEIQAYRALNQALGRCIRHRNDWGALILVDDRFRSNPNKYITGLSKWVRQLVQHHNSFGGAMQSLVSFSQCQQGAAENHVAKKSEQAPHPPCTPSFSASSSSIGGTTLRSPPPEAAAGPPQPPACPAEVRGQGVVSPATEPPPRLRISISKSHGSDAGEQKGVRPPLAPLSVREAGNTTTSTPRQVTPKLIHHLFTSTPVSARFKTPIFHPRDLEKGSKNLVPPPDCTTSRKTEEEVTSLSATRTKPPEPTPTVDLTVSPVKVPQLTVEAAPEEDEVTGPAEDCDGEGEEDETIFYTPELFGSEEEDSDYDDEGEGGNKDFTSIVLEKGSPERTKERTQHGVPEPSGAATARGHSEDEPLRVEEHGGSSCTTTHDLQGGAVSTDREPKRTAQGQAEEGQTVHSRTGTGREKDATGQMQVQEQAQIQTQDKEAGRRSHRLSRSRQKGPREPPHSGKLTSYFSPIPQQAKASEVISIDE</sequence>
<dbReference type="GO" id="GO:0046872">
    <property type="term" value="F:metal ion binding"/>
    <property type="evidence" value="ECO:0007669"/>
    <property type="project" value="UniProtKB-KW"/>
</dbReference>
<keyword evidence="7" id="KW-0227">DNA damage</keyword>
<evidence type="ECO:0000313" key="22">
    <source>
        <dbReference type="Proteomes" id="UP001591681"/>
    </source>
</evidence>
<keyword evidence="15" id="KW-0539">Nucleus</keyword>
<gene>
    <name evidence="21" type="ORF">ACEWY4_008324</name>
</gene>
<evidence type="ECO:0000256" key="3">
    <source>
        <dbReference type="ARBA" id="ARBA00008792"/>
    </source>
</evidence>
<evidence type="ECO:0000256" key="11">
    <source>
        <dbReference type="ARBA" id="ARBA00023004"/>
    </source>
</evidence>
<dbReference type="EC" id="5.6.2.3" evidence="16"/>
<feature type="compositionally biased region" description="Acidic residues" evidence="19">
    <location>
        <begin position="427"/>
        <end position="449"/>
    </location>
</feature>
<dbReference type="SMART" id="SM00491">
    <property type="entry name" value="HELICc2"/>
    <property type="match status" value="1"/>
</dbReference>
<evidence type="ECO:0000256" key="1">
    <source>
        <dbReference type="ARBA" id="ARBA00001966"/>
    </source>
</evidence>
<dbReference type="GO" id="GO:0005524">
    <property type="term" value="F:ATP binding"/>
    <property type="evidence" value="ECO:0007669"/>
    <property type="project" value="UniProtKB-KW"/>
</dbReference>
<evidence type="ECO:0000256" key="6">
    <source>
        <dbReference type="ARBA" id="ARBA00022741"/>
    </source>
</evidence>
<accession>A0ABD1KAK2</accession>
<feature type="compositionally biased region" description="Polar residues" evidence="19">
    <location>
        <begin position="571"/>
        <end position="583"/>
    </location>
</feature>
<organism evidence="21 22">
    <name type="scientific">Coilia grayii</name>
    <name type="common">Gray's grenadier anchovy</name>
    <dbReference type="NCBI Taxonomy" id="363190"/>
    <lineage>
        <taxon>Eukaryota</taxon>
        <taxon>Metazoa</taxon>
        <taxon>Chordata</taxon>
        <taxon>Craniata</taxon>
        <taxon>Vertebrata</taxon>
        <taxon>Euteleostomi</taxon>
        <taxon>Actinopterygii</taxon>
        <taxon>Neopterygii</taxon>
        <taxon>Teleostei</taxon>
        <taxon>Clupei</taxon>
        <taxon>Clupeiformes</taxon>
        <taxon>Clupeoidei</taxon>
        <taxon>Engraulidae</taxon>
        <taxon>Coilinae</taxon>
        <taxon>Coilia</taxon>
    </lineage>
</organism>
<dbReference type="FunFam" id="3.40.50.300:FF:000731">
    <property type="entry name" value="Fanconi anemia group J protein homolog"/>
    <property type="match status" value="1"/>
</dbReference>
<keyword evidence="4" id="KW-0004">4Fe-4S</keyword>
<dbReference type="GO" id="GO:0006281">
    <property type="term" value="P:DNA repair"/>
    <property type="evidence" value="ECO:0007669"/>
    <property type="project" value="UniProtKB-KW"/>
</dbReference>
<feature type="region of interest" description="Disordered" evidence="19">
    <location>
        <begin position="425"/>
        <end position="633"/>
    </location>
</feature>
<feature type="compositionally biased region" description="Basic residues" evidence="19">
    <location>
        <begin position="591"/>
        <end position="601"/>
    </location>
</feature>
<evidence type="ECO:0000259" key="20">
    <source>
        <dbReference type="SMART" id="SM00491"/>
    </source>
</evidence>
<feature type="region of interest" description="Disordered" evidence="19">
    <location>
        <begin position="235"/>
        <end position="341"/>
    </location>
</feature>
<feature type="domain" description="ATP-dependent helicase C-terminal" evidence="20">
    <location>
        <begin position="38"/>
        <end position="191"/>
    </location>
</feature>
<evidence type="ECO:0000256" key="14">
    <source>
        <dbReference type="ARBA" id="ARBA00023235"/>
    </source>
</evidence>
<comment type="cofactor">
    <cofactor evidence="1">
        <name>[4Fe-4S] cluster</name>
        <dbReference type="ChEBI" id="CHEBI:49883"/>
    </cofactor>
</comment>
<name>A0ABD1KAK2_9TELE</name>
<dbReference type="PANTHER" id="PTHR11472:SF47">
    <property type="entry name" value="FANCONI ANEMIA GROUP J PROTEIN"/>
    <property type="match status" value="1"/>
</dbReference>
<dbReference type="Proteomes" id="UP001591681">
    <property type="component" value="Unassembled WGS sequence"/>
</dbReference>
<feature type="compositionally biased region" description="Pro residues" evidence="19">
    <location>
        <begin position="266"/>
        <end position="281"/>
    </location>
</feature>
<comment type="subcellular location">
    <subcellularLocation>
        <location evidence="2">Nucleus</location>
    </subcellularLocation>
</comment>
<dbReference type="InterPro" id="IPR027417">
    <property type="entry name" value="P-loop_NTPase"/>
</dbReference>
<keyword evidence="13" id="KW-0234">DNA repair</keyword>
<feature type="compositionally biased region" description="Basic and acidic residues" evidence="19">
    <location>
        <begin position="509"/>
        <end position="522"/>
    </location>
</feature>
<evidence type="ECO:0000256" key="17">
    <source>
        <dbReference type="ARBA" id="ARBA00048954"/>
    </source>
</evidence>
<keyword evidence="6" id="KW-0547">Nucleotide-binding</keyword>
<evidence type="ECO:0000256" key="8">
    <source>
        <dbReference type="ARBA" id="ARBA00022801"/>
    </source>
</evidence>
<dbReference type="Gene3D" id="3.40.50.300">
    <property type="entry name" value="P-loop containing nucleotide triphosphate hydrolases"/>
    <property type="match status" value="1"/>
</dbReference>
<keyword evidence="11" id="KW-0408">Iron</keyword>
<evidence type="ECO:0000313" key="21">
    <source>
        <dbReference type="EMBL" id="KAL2096176.1"/>
    </source>
</evidence>
<evidence type="ECO:0000256" key="18">
    <source>
        <dbReference type="ARBA" id="ARBA00082714"/>
    </source>
</evidence>
<dbReference type="PANTHER" id="PTHR11472">
    <property type="entry name" value="DNA REPAIR DEAD HELICASE RAD3/XP-D SUBFAMILY MEMBER"/>
    <property type="match status" value="1"/>
</dbReference>
<evidence type="ECO:0000256" key="15">
    <source>
        <dbReference type="ARBA" id="ARBA00023242"/>
    </source>
</evidence>
<dbReference type="EMBL" id="JBHFQA010000007">
    <property type="protein sequence ID" value="KAL2096176.1"/>
    <property type="molecule type" value="Genomic_DNA"/>
</dbReference>
<dbReference type="CDD" id="cd18788">
    <property type="entry name" value="SF2_C_XPD"/>
    <property type="match status" value="1"/>
</dbReference>
<keyword evidence="10" id="KW-0067">ATP-binding</keyword>
<keyword evidence="9" id="KW-0347">Helicase</keyword>
<evidence type="ECO:0000256" key="9">
    <source>
        <dbReference type="ARBA" id="ARBA00022806"/>
    </source>
</evidence>
<protein>
    <recommendedName>
        <fullName evidence="16">DNA 5'-3' helicase</fullName>
        <ecNumber evidence="16">5.6.2.3</ecNumber>
    </recommendedName>
    <alternativeName>
        <fullName evidence="18">DNA 5'-3' helicase FANCJ</fullName>
    </alternativeName>
</protein>
<proteinExistence type="inferred from homology"/>
<keyword evidence="8" id="KW-0378">Hydrolase</keyword>